<keyword evidence="3" id="KW-1185">Reference proteome</keyword>
<evidence type="ECO:0000256" key="1">
    <source>
        <dbReference type="SAM" id="MobiDB-lite"/>
    </source>
</evidence>
<dbReference type="EMBL" id="OX458333">
    <property type="protein sequence ID" value="CAI8818142.1"/>
    <property type="molecule type" value="Genomic_DNA"/>
</dbReference>
<feature type="region of interest" description="Disordered" evidence="1">
    <location>
        <begin position="55"/>
        <end position="87"/>
    </location>
</feature>
<accession>A0ABM9I116</accession>
<sequence length="87" mass="9706">MTLTVIAGQRELLERTAIEAFYRNDMHLLGQTLAVLEPKGRLRLLRGERYAVDGESNNTLHAQPDASAAGRCLEQSVRQEVDSPLDE</sequence>
<organism evidence="2 3">
    <name type="scientific">Methylocaldum szegediense</name>
    <dbReference type="NCBI Taxonomy" id="73780"/>
    <lineage>
        <taxon>Bacteria</taxon>
        <taxon>Pseudomonadati</taxon>
        <taxon>Pseudomonadota</taxon>
        <taxon>Gammaproteobacteria</taxon>
        <taxon>Methylococcales</taxon>
        <taxon>Methylococcaceae</taxon>
        <taxon>Methylocaldum</taxon>
    </lineage>
</organism>
<protein>
    <submittedName>
        <fullName evidence="2">Uncharacterized protein</fullName>
    </submittedName>
</protein>
<evidence type="ECO:0000313" key="3">
    <source>
        <dbReference type="Proteomes" id="UP001162030"/>
    </source>
</evidence>
<proteinExistence type="predicted"/>
<gene>
    <name evidence="2" type="ORF">MSZNOR_1904</name>
</gene>
<name>A0ABM9I116_9GAMM</name>
<reference evidence="2 3" key="1">
    <citation type="submission" date="2023-03" db="EMBL/GenBank/DDBJ databases">
        <authorList>
            <person name="Pearce D."/>
        </authorList>
    </citation>
    <scope>NUCLEOTIDE SEQUENCE [LARGE SCALE GENOMIC DNA]</scope>
    <source>
        <strain evidence="2">Msz</strain>
    </source>
</reference>
<dbReference type="Proteomes" id="UP001162030">
    <property type="component" value="Chromosome"/>
</dbReference>
<evidence type="ECO:0000313" key="2">
    <source>
        <dbReference type="EMBL" id="CAI8818142.1"/>
    </source>
</evidence>